<evidence type="ECO:0000256" key="5">
    <source>
        <dbReference type="ARBA" id="ARBA00023163"/>
    </source>
</evidence>
<dbReference type="InterPro" id="IPR036388">
    <property type="entry name" value="WH-like_DNA-bd_sf"/>
</dbReference>
<feature type="domain" description="OmpR/PhoB-type" evidence="9">
    <location>
        <begin position="125"/>
        <end position="225"/>
    </location>
</feature>
<dbReference type="PROSITE" id="PS51755">
    <property type="entry name" value="OMPR_PHOB"/>
    <property type="match status" value="1"/>
</dbReference>
<comment type="caution">
    <text evidence="10">The sequence shown here is derived from an EMBL/GenBank/DDBJ whole genome shotgun (WGS) entry which is preliminary data.</text>
</comment>
<dbReference type="PROSITE" id="PS50110">
    <property type="entry name" value="RESPONSE_REGULATORY"/>
    <property type="match status" value="1"/>
</dbReference>
<keyword evidence="2" id="KW-0902">Two-component regulatory system</keyword>
<evidence type="ECO:0000256" key="7">
    <source>
        <dbReference type="PROSITE-ProRule" id="PRU01091"/>
    </source>
</evidence>
<feature type="DNA-binding region" description="OmpR/PhoB-type" evidence="7">
    <location>
        <begin position="125"/>
        <end position="225"/>
    </location>
</feature>
<dbReference type="SUPFAM" id="SSF52172">
    <property type="entry name" value="CheY-like"/>
    <property type="match status" value="1"/>
</dbReference>
<evidence type="ECO:0000313" key="11">
    <source>
        <dbReference type="Proteomes" id="UP000197596"/>
    </source>
</evidence>
<name>A0A246WMM1_9BURK</name>
<dbReference type="AlphaFoldDB" id="A0A246WMM1"/>
<evidence type="ECO:0000256" key="6">
    <source>
        <dbReference type="PROSITE-ProRule" id="PRU00169"/>
    </source>
</evidence>
<dbReference type="Proteomes" id="UP000197596">
    <property type="component" value="Unassembled WGS sequence"/>
</dbReference>
<protein>
    <submittedName>
        <fullName evidence="10">Transcriptional regulator</fullName>
    </submittedName>
</protein>
<dbReference type="GO" id="GO:0000156">
    <property type="term" value="F:phosphorelay response regulator activity"/>
    <property type="evidence" value="ECO:0007669"/>
    <property type="project" value="TreeGrafter"/>
</dbReference>
<dbReference type="SUPFAM" id="SSF46894">
    <property type="entry name" value="C-terminal effector domain of the bipartite response regulators"/>
    <property type="match status" value="1"/>
</dbReference>
<reference evidence="10 11" key="1">
    <citation type="submission" date="2017-06" db="EMBL/GenBank/DDBJ databases">
        <title>Herbaspirillum phytohormonus sp. nov., isolated from the root nodule of Robinia pseudoacacia in lead-zinc mine.</title>
        <authorList>
            <person name="Fan M."/>
            <person name="Lin Y."/>
        </authorList>
    </citation>
    <scope>NUCLEOTIDE SEQUENCE [LARGE SCALE GENOMIC DNA]</scope>
    <source>
        <strain evidence="10 11">HZ10</strain>
    </source>
</reference>
<keyword evidence="4 7" id="KW-0238">DNA-binding</keyword>
<dbReference type="InterPro" id="IPR011006">
    <property type="entry name" value="CheY-like_superfamily"/>
</dbReference>
<accession>A0A246WMM1</accession>
<dbReference type="Pfam" id="PF00072">
    <property type="entry name" value="Response_reg"/>
    <property type="match status" value="1"/>
</dbReference>
<dbReference type="GO" id="GO:0000976">
    <property type="term" value="F:transcription cis-regulatory region binding"/>
    <property type="evidence" value="ECO:0007669"/>
    <property type="project" value="TreeGrafter"/>
</dbReference>
<dbReference type="InterPro" id="IPR001867">
    <property type="entry name" value="OmpR/PhoB-type_DNA-bd"/>
</dbReference>
<dbReference type="EMBL" id="NJGU01000010">
    <property type="protein sequence ID" value="OWY27596.1"/>
    <property type="molecule type" value="Genomic_DNA"/>
</dbReference>
<dbReference type="Gene3D" id="1.10.10.10">
    <property type="entry name" value="Winged helix-like DNA-binding domain superfamily/Winged helix DNA-binding domain"/>
    <property type="match status" value="1"/>
</dbReference>
<gene>
    <name evidence="10" type="ORF">CEJ42_18725</name>
</gene>
<dbReference type="RefSeq" id="WP_088752107.1">
    <property type="nucleotide sequence ID" value="NZ_CP193789.1"/>
</dbReference>
<dbReference type="GO" id="GO:0032993">
    <property type="term" value="C:protein-DNA complex"/>
    <property type="evidence" value="ECO:0007669"/>
    <property type="project" value="TreeGrafter"/>
</dbReference>
<dbReference type="PANTHER" id="PTHR48111:SF1">
    <property type="entry name" value="TWO-COMPONENT RESPONSE REGULATOR ORR33"/>
    <property type="match status" value="1"/>
</dbReference>
<evidence type="ECO:0000256" key="3">
    <source>
        <dbReference type="ARBA" id="ARBA00023015"/>
    </source>
</evidence>
<evidence type="ECO:0000256" key="4">
    <source>
        <dbReference type="ARBA" id="ARBA00023125"/>
    </source>
</evidence>
<dbReference type="InterPro" id="IPR039420">
    <property type="entry name" value="WalR-like"/>
</dbReference>
<dbReference type="GO" id="GO:0005829">
    <property type="term" value="C:cytosol"/>
    <property type="evidence" value="ECO:0007669"/>
    <property type="project" value="TreeGrafter"/>
</dbReference>
<dbReference type="InterPro" id="IPR016032">
    <property type="entry name" value="Sig_transdc_resp-reg_C-effctor"/>
</dbReference>
<evidence type="ECO:0000256" key="2">
    <source>
        <dbReference type="ARBA" id="ARBA00023012"/>
    </source>
</evidence>
<dbReference type="Gene3D" id="3.40.50.2300">
    <property type="match status" value="1"/>
</dbReference>
<evidence type="ECO:0000256" key="1">
    <source>
        <dbReference type="ARBA" id="ARBA00022553"/>
    </source>
</evidence>
<evidence type="ECO:0000259" key="8">
    <source>
        <dbReference type="PROSITE" id="PS50110"/>
    </source>
</evidence>
<keyword evidence="5" id="KW-0804">Transcription</keyword>
<sequence length="236" mass="25993">MKVLIVEGEIDWRNTLAAHVGGLGYEAASCSALAHALEILKSRTPDILIADAGLPDGSFLPELASIRQHFPSMGIVILTSTTRLEDRVRGMSDGADYYLVKPVKLEEVSATLTALARRMKTAPHDSSPQSEKWSFNRKSGRLSANGSIALQFTDKESTALAALLQSPNYPVSHGQLFDLLRSGAEEYDAHRIDALIYRVRQKLRSLEEAPMQIRNIYGEGFLMLRRSAAVDIVLDI</sequence>
<evidence type="ECO:0000259" key="9">
    <source>
        <dbReference type="PROSITE" id="PS51755"/>
    </source>
</evidence>
<dbReference type="InterPro" id="IPR001789">
    <property type="entry name" value="Sig_transdc_resp-reg_receiver"/>
</dbReference>
<dbReference type="SMART" id="SM00448">
    <property type="entry name" value="REC"/>
    <property type="match status" value="1"/>
</dbReference>
<dbReference type="PANTHER" id="PTHR48111">
    <property type="entry name" value="REGULATOR OF RPOS"/>
    <property type="match status" value="1"/>
</dbReference>
<keyword evidence="3" id="KW-0805">Transcription regulation</keyword>
<feature type="modified residue" description="4-aspartylphosphate" evidence="6">
    <location>
        <position position="51"/>
    </location>
</feature>
<organism evidence="10 11">
    <name type="scientific">Herbaspirillum robiniae</name>
    <dbReference type="NCBI Taxonomy" id="2014887"/>
    <lineage>
        <taxon>Bacteria</taxon>
        <taxon>Pseudomonadati</taxon>
        <taxon>Pseudomonadota</taxon>
        <taxon>Betaproteobacteria</taxon>
        <taxon>Burkholderiales</taxon>
        <taxon>Oxalobacteraceae</taxon>
        <taxon>Herbaspirillum</taxon>
    </lineage>
</organism>
<dbReference type="SMART" id="SM00862">
    <property type="entry name" value="Trans_reg_C"/>
    <property type="match status" value="1"/>
</dbReference>
<proteinExistence type="predicted"/>
<keyword evidence="1 6" id="KW-0597">Phosphoprotein</keyword>
<dbReference type="Pfam" id="PF00486">
    <property type="entry name" value="Trans_reg_C"/>
    <property type="match status" value="1"/>
</dbReference>
<feature type="domain" description="Response regulatory" evidence="8">
    <location>
        <begin position="2"/>
        <end position="116"/>
    </location>
</feature>
<dbReference type="GO" id="GO:0006355">
    <property type="term" value="P:regulation of DNA-templated transcription"/>
    <property type="evidence" value="ECO:0007669"/>
    <property type="project" value="InterPro"/>
</dbReference>
<evidence type="ECO:0000313" key="10">
    <source>
        <dbReference type="EMBL" id="OWY27596.1"/>
    </source>
</evidence>